<gene>
    <name evidence="1" type="ORF">K441DRAFT_360559</name>
</gene>
<accession>A0ACC8ELQ9</accession>
<keyword evidence="2" id="KW-1185">Reference proteome</keyword>
<protein>
    <submittedName>
        <fullName evidence="1">Uncharacterized protein</fullName>
    </submittedName>
</protein>
<reference evidence="1 2" key="1">
    <citation type="journal article" date="2016" name="Nat. Commun.">
        <title>Ectomycorrhizal ecology is imprinted in the genome of the dominant symbiotic fungus Cenococcum geophilum.</title>
        <authorList>
            <consortium name="DOE Joint Genome Institute"/>
            <person name="Peter M."/>
            <person name="Kohler A."/>
            <person name="Ohm R.A."/>
            <person name="Kuo A."/>
            <person name="Krutzmann J."/>
            <person name="Morin E."/>
            <person name="Arend M."/>
            <person name="Barry K.W."/>
            <person name="Binder M."/>
            <person name="Choi C."/>
            <person name="Clum A."/>
            <person name="Copeland A."/>
            <person name="Grisel N."/>
            <person name="Haridas S."/>
            <person name="Kipfer T."/>
            <person name="LaButti K."/>
            <person name="Lindquist E."/>
            <person name="Lipzen A."/>
            <person name="Maire R."/>
            <person name="Meier B."/>
            <person name="Mihaltcheva S."/>
            <person name="Molinier V."/>
            <person name="Murat C."/>
            <person name="Poggeler S."/>
            <person name="Quandt C.A."/>
            <person name="Sperisen C."/>
            <person name="Tritt A."/>
            <person name="Tisserant E."/>
            <person name="Crous P.W."/>
            <person name="Henrissat B."/>
            <person name="Nehls U."/>
            <person name="Egli S."/>
            <person name="Spatafora J.W."/>
            <person name="Grigoriev I.V."/>
            <person name="Martin F.M."/>
        </authorList>
    </citation>
    <scope>NUCLEOTIDE SEQUENCE [LARGE SCALE GENOMIC DNA]</scope>
    <source>
        <strain evidence="1 2">1.58</strain>
    </source>
</reference>
<evidence type="ECO:0000313" key="1">
    <source>
        <dbReference type="EMBL" id="OCK87262.1"/>
    </source>
</evidence>
<organism evidence="1 2">
    <name type="scientific">Cenococcum geophilum 1.58</name>
    <dbReference type="NCBI Taxonomy" id="794803"/>
    <lineage>
        <taxon>Eukaryota</taxon>
        <taxon>Fungi</taxon>
        <taxon>Dikarya</taxon>
        <taxon>Ascomycota</taxon>
        <taxon>Pezizomycotina</taxon>
        <taxon>Dothideomycetes</taxon>
        <taxon>Pleosporomycetidae</taxon>
        <taxon>Gloniales</taxon>
        <taxon>Gloniaceae</taxon>
        <taxon>Cenococcum</taxon>
    </lineage>
</organism>
<dbReference type="Proteomes" id="UP000250078">
    <property type="component" value="Unassembled WGS sequence"/>
</dbReference>
<dbReference type="EMBL" id="KV748264">
    <property type="protein sequence ID" value="OCK87262.1"/>
    <property type="molecule type" value="Genomic_DNA"/>
</dbReference>
<name>A0ACC8ELQ9_9PEZI</name>
<evidence type="ECO:0000313" key="2">
    <source>
        <dbReference type="Proteomes" id="UP000250078"/>
    </source>
</evidence>
<proteinExistence type="predicted"/>
<sequence length="245" mass="25808">MFMNILPAIPFPSPAPTGIGDERNDAGHDGKGADLDGRRGSGSDGEDAPLNSADPAEPSTQPPSALQRSPSYQQEQDGPHEPDELQNNIDNGRTINNDRGPLSLARPWQPTTKPSRIAIPASSLPQRSAAKAVNQQTYRSDAQSLSAETTVSSLSHPTLSRTGKGAAHLGNNGDEMRIQHASLKVDEIILRPVSAGVLFLVATIRTTGDTLQLACLEPAELLESTLGNMGKVDSIAVKPSAPARS</sequence>